<feature type="region of interest" description="Disordered" evidence="1">
    <location>
        <begin position="1"/>
        <end position="72"/>
    </location>
</feature>
<evidence type="ECO:0000313" key="3">
    <source>
        <dbReference type="Proteomes" id="UP000663828"/>
    </source>
</evidence>
<feature type="compositionally biased region" description="Polar residues" evidence="1">
    <location>
        <begin position="1"/>
        <end position="12"/>
    </location>
</feature>
<dbReference type="AlphaFoldDB" id="A0A813ZTX0"/>
<comment type="caution">
    <text evidence="2">The sequence shown here is derived from an EMBL/GenBank/DDBJ whole genome shotgun (WGS) entry which is preliminary data.</text>
</comment>
<dbReference type="EMBL" id="CAJNOR010000402">
    <property type="protein sequence ID" value="CAF0903947.1"/>
    <property type="molecule type" value="Genomic_DNA"/>
</dbReference>
<gene>
    <name evidence="2" type="ORF">XAT740_LOCUS8175</name>
</gene>
<protein>
    <submittedName>
        <fullName evidence="2">Uncharacterized protein</fullName>
    </submittedName>
</protein>
<reference evidence="2" key="1">
    <citation type="submission" date="2021-02" db="EMBL/GenBank/DDBJ databases">
        <authorList>
            <person name="Nowell W R."/>
        </authorList>
    </citation>
    <scope>NUCLEOTIDE SEQUENCE</scope>
</reference>
<feature type="compositionally biased region" description="Polar residues" evidence="1">
    <location>
        <begin position="51"/>
        <end position="70"/>
    </location>
</feature>
<sequence>MNNTLHSDSSYAESIEPNEDLNSSDEQQGQQESGRSAAAAPVGHAGLPAQHIQTNNPIQTGGSNNNTTASPFVFDNHFTMYPMHCMSSPRLRFPLKRLNQTRERRSKQLRSRRYSKLGKNISSLNWLTNKSY</sequence>
<accession>A0A813ZTX0</accession>
<keyword evidence="3" id="KW-1185">Reference proteome</keyword>
<name>A0A813ZTX0_ADIRI</name>
<evidence type="ECO:0000313" key="2">
    <source>
        <dbReference type="EMBL" id="CAF0903947.1"/>
    </source>
</evidence>
<evidence type="ECO:0000256" key="1">
    <source>
        <dbReference type="SAM" id="MobiDB-lite"/>
    </source>
</evidence>
<organism evidence="2 3">
    <name type="scientific">Adineta ricciae</name>
    <name type="common">Rotifer</name>
    <dbReference type="NCBI Taxonomy" id="249248"/>
    <lineage>
        <taxon>Eukaryota</taxon>
        <taxon>Metazoa</taxon>
        <taxon>Spiralia</taxon>
        <taxon>Gnathifera</taxon>
        <taxon>Rotifera</taxon>
        <taxon>Eurotatoria</taxon>
        <taxon>Bdelloidea</taxon>
        <taxon>Adinetida</taxon>
        <taxon>Adinetidae</taxon>
        <taxon>Adineta</taxon>
    </lineage>
</organism>
<feature type="compositionally biased region" description="Low complexity" evidence="1">
    <location>
        <begin position="24"/>
        <end position="40"/>
    </location>
</feature>
<proteinExistence type="predicted"/>
<dbReference type="Proteomes" id="UP000663828">
    <property type="component" value="Unassembled WGS sequence"/>
</dbReference>